<dbReference type="Gene3D" id="3.40.710.10">
    <property type="entry name" value="DD-peptidase/beta-lactamase superfamily"/>
    <property type="match status" value="1"/>
</dbReference>
<dbReference type="SUPFAM" id="SSF56601">
    <property type="entry name" value="beta-lactamase/transpeptidase-like"/>
    <property type="match status" value="1"/>
</dbReference>
<evidence type="ECO:0000313" key="2">
    <source>
        <dbReference type="EMBL" id="GLR17715.1"/>
    </source>
</evidence>
<reference evidence="2" key="1">
    <citation type="journal article" date="2014" name="Int. J. Syst. Evol. Microbiol.">
        <title>Complete genome sequence of Corynebacterium casei LMG S-19264T (=DSM 44701T), isolated from a smear-ripened cheese.</title>
        <authorList>
            <consortium name="US DOE Joint Genome Institute (JGI-PGF)"/>
            <person name="Walter F."/>
            <person name="Albersmeier A."/>
            <person name="Kalinowski J."/>
            <person name="Ruckert C."/>
        </authorList>
    </citation>
    <scope>NUCLEOTIDE SEQUENCE</scope>
    <source>
        <strain evidence="2">NBRC 108769</strain>
    </source>
</reference>
<keyword evidence="3" id="KW-1185">Reference proteome</keyword>
<dbReference type="EMBL" id="BSOH01000014">
    <property type="protein sequence ID" value="GLR17715.1"/>
    <property type="molecule type" value="Genomic_DNA"/>
</dbReference>
<feature type="domain" description="Beta-lactamase class A catalytic" evidence="1">
    <location>
        <begin position="85"/>
        <end position="210"/>
    </location>
</feature>
<organism evidence="2 3">
    <name type="scientific">Portibacter lacus</name>
    <dbReference type="NCBI Taxonomy" id="1099794"/>
    <lineage>
        <taxon>Bacteria</taxon>
        <taxon>Pseudomonadati</taxon>
        <taxon>Bacteroidota</taxon>
        <taxon>Saprospiria</taxon>
        <taxon>Saprospirales</taxon>
        <taxon>Haliscomenobacteraceae</taxon>
        <taxon>Portibacter</taxon>
    </lineage>
</organism>
<gene>
    <name evidence="2" type="ORF">GCM10007940_23300</name>
</gene>
<evidence type="ECO:0000313" key="3">
    <source>
        <dbReference type="Proteomes" id="UP001156666"/>
    </source>
</evidence>
<name>A0AA37WG59_9BACT</name>
<comment type="caution">
    <text evidence="2">The sequence shown here is derived from an EMBL/GenBank/DDBJ whole genome shotgun (WGS) entry which is preliminary data.</text>
</comment>
<dbReference type="PROSITE" id="PS51257">
    <property type="entry name" value="PROKAR_LIPOPROTEIN"/>
    <property type="match status" value="1"/>
</dbReference>
<dbReference type="Pfam" id="PF13354">
    <property type="entry name" value="Beta-lactamase2"/>
    <property type="match status" value="1"/>
</dbReference>
<dbReference type="RefSeq" id="WP_235291384.1">
    <property type="nucleotide sequence ID" value="NZ_BSOH01000014.1"/>
</dbReference>
<evidence type="ECO:0000259" key="1">
    <source>
        <dbReference type="Pfam" id="PF13354"/>
    </source>
</evidence>
<dbReference type="AlphaFoldDB" id="A0AA37WG59"/>
<dbReference type="GO" id="GO:0008800">
    <property type="term" value="F:beta-lactamase activity"/>
    <property type="evidence" value="ECO:0007669"/>
    <property type="project" value="InterPro"/>
</dbReference>
<proteinExistence type="predicted"/>
<dbReference type="InterPro" id="IPR045155">
    <property type="entry name" value="Beta-lactam_cat"/>
</dbReference>
<protein>
    <recommendedName>
        <fullName evidence="1">Beta-lactamase class A catalytic domain-containing protein</fullName>
    </recommendedName>
</protein>
<accession>A0AA37WG59</accession>
<dbReference type="Proteomes" id="UP001156666">
    <property type="component" value="Unassembled WGS sequence"/>
</dbReference>
<dbReference type="InterPro" id="IPR012338">
    <property type="entry name" value="Beta-lactam/transpept-like"/>
</dbReference>
<dbReference type="GO" id="GO:0030655">
    <property type="term" value="P:beta-lactam antibiotic catabolic process"/>
    <property type="evidence" value="ECO:0007669"/>
    <property type="project" value="InterPro"/>
</dbReference>
<sequence>MRCNKIKDSKTYQMVKWMFIWCVGFFVLLGACSEKNDLGEIDFLNIEGDSLLNEVFEHAEKYEVQIRYVQINRDEDGVAELVPYEFRVDSSAYFYPASSAKMPVAFLALEKLNQLYKQNIDVDFNTALEIDAERVPPQTAVLYDSSSIDFRASIGHYIHKLFLVSDNDAYNRLYEFVGPEAINKEMRSKGIFRNSRIVHRLSAPAFNEEENRHTNSFRFFDGERTVYSQPAQYMEAWSFEKLKNTSKGRGYINGNNDLVSEPFDFSNKNFIALRDLQESLISVIMQDGKLDLRAEDYQLLYKSMSMYPGESLAPIYEGEQIFDSSVKYFMFGDTKESIPEHIRIFNKIGGAYGYLTDCAYIVDFKNNIEFFLAATIHVNSNQVFNDDQYEYNEVGIPFLAALGRKFYEYELGRTRNKIPDLSRFKMVYK</sequence>
<reference evidence="2" key="2">
    <citation type="submission" date="2023-01" db="EMBL/GenBank/DDBJ databases">
        <title>Draft genome sequence of Portibacter lacus strain NBRC 108769.</title>
        <authorList>
            <person name="Sun Q."/>
            <person name="Mori K."/>
        </authorList>
    </citation>
    <scope>NUCLEOTIDE SEQUENCE</scope>
    <source>
        <strain evidence="2">NBRC 108769</strain>
    </source>
</reference>